<evidence type="ECO:0000256" key="1">
    <source>
        <dbReference type="SAM" id="MobiDB-lite"/>
    </source>
</evidence>
<name>A0A6C0J699_9ZZZZ</name>
<evidence type="ECO:0000313" key="2">
    <source>
        <dbReference type="EMBL" id="QHU01245.1"/>
    </source>
</evidence>
<feature type="region of interest" description="Disordered" evidence="1">
    <location>
        <begin position="116"/>
        <end position="175"/>
    </location>
</feature>
<reference evidence="2" key="1">
    <citation type="journal article" date="2020" name="Nature">
        <title>Giant virus diversity and host interactions through global metagenomics.</title>
        <authorList>
            <person name="Schulz F."/>
            <person name="Roux S."/>
            <person name="Paez-Espino D."/>
            <person name="Jungbluth S."/>
            <person name="Walsh D.A."/>
            <person name="Denef V.J."/>
            <person name="McMahon K.D."/>
            <person name="Konstantinidis K.T."/>
            <person name="Eloe-Fadrosh E.A."/>
            <person name="Kyrpides N.C."/>
            <person name="Woyke T."/>
        </authorList>
    </citation>
    <scope>NUCLEOTIDE SEQUENCE</scope>
    <source>
        <strain evidence="2">GVMAG-M-3300025860-25</strain>
    </source>
</reference>
<feature type="compositionally biased region" description="Low complexity" evidence="1">
    <location>
        <begin position="153"/>
        <end position="167"/>
    </location>
</feature>
<accession>A0A6C0J699</accession>
<proteinExistence type="predicted"/>
<dbReference type="AlphaFoldDB" id="A0A6C0J699"/>
<dbReference type="EMBL" id="MN740336">
    <property type="protein sequence ID" value="QHU01245.1"/>
    <property type="molecule type" value="Genomic_DNA"/>
</dbReference>
<organism evidence="2">
    <name type="scientific">viral metagenome</name>
    <dbReference type="NCBI Taxonomy" id="1070528"/>
    <lineage>
        <taxon>unclassified sequences</taxon>
        <taxon>metagenomes</taxon>
        <taxon>organismal metagenomes</taxon>
    </lineage>
</organism>
<protein>
    <submittedName>
        <fullName evidence="2">Uncharacterized protein</fullName>
    </submittedName>
</protein>
<sequence length="175" mass="20153">MVVNKGNRELRSFTVVKVQKEDGCSTKFNNDSRLVSSTPNSAAKKAFSRLCNLKRVKGKCTFIVTVMDTTNNHSLKGKEYTYKIERKKLDKPIVLQAGTNKEYKINYTVKAKKAFDKKEPSKCRSKSSGIMMKQNPRKNKQEEKKRRKKTLKNNKSSSNSRKNNGRSLMNRLRIN</sequence>